<dbReference type="KEGG" id="cyc:PCC7424_2103"/>
<dbReference type="HOGENOM" id="CLU_114962_0_0_3"/>
<dbReference type="Proteomes" id="UP000002384">
    <property type="component" value="Chromosome"/>
</dbReference>
<sequence>MSPLSSQEKLSWYDVSQEVKNLLILASENWENTVLSEQYVTQALALADNNLDVLIGAYRFFFYKGKSLIALEVADQVLGIIQTRKNLPPNWEDLQLILSQEKDDPLLRLYLNAYAAKGFLLAKLGRLDEAKLITERVKKLDEHREFCATTVFDVLTRLPQEEE</sequence>
<dbReference type="EMBL" id="CP001291">
    <property type="protein sequence ID" value="ACK70530.1"/>
    <property type="molecule type" value="Genomic_DNA"/>
</dbReference>
<keyword evidence="2" id="KW-1185">Reference proteome</keyword>
<name>B7KG59_GLOC7</name>
<dbReference type="eggNOG" id="COG0457">
    <property type="taxonomic scope" value="Bacteria"/>
</dbReference>
<organism evidence="1 2">
    <name type="scientific">Gloeothece citriformis (strain PCC 7424)</name>
    <name type="common">Cyanothece sp. (strain PCC 7424)</name>
    <dbReference type="NCBI Taxonomy" id="65393"/>
    <lineage>
        <taxon>Bacteria</taxon>
        <taxon>Bacillati</taxon>
        <taxon>Cyanobacteriota</taxon>
        <taxon>Cyanophyceae</taxon>
        <taxon>Oscillatoriophycideae</taxon>
        <taxon>Chroococcales</taxon>
        <taxon>Aphanothecaceae</taxon>
        <taxon>Gloeothece</taxon>
        <taxon>Gloeothece citriformis</taxon>
    </lineage>
</organism>
<proteinExistence type="predicted"/>
<dbReference type="OrthoDB" id="511267at2"/>
<dbReference type="InterPro" id="IPR011990">
    <property type="entry name" value="TPR-like_helical_dom_sf"/>
</dbReference>
<dbReference type="Gene3D" id="1.25.40.10">
    <property type="entry name" value="Tetratricopeptide repeat domain"/>
    <property type="match status" value="1"/>
</dbReference>
<evidence type="ECO:0000313" key="1">
    <source>
        <dbReference type="EMBL" id="ACK70530.1"/>
    </source>
</evidence>
<gene>
    <name evidence="1" type="ordered locus">PCC7424_2103</name>
</gene>
<evidence type="ECO:0000313" key="2">
    <source>
        <dbReference type="Proteomes" id="UP000002384"/>
    </source>
</evidence>
<dbReference type="AlphaFoldDB" id="B7KG59"/>
<protein>
    <submittedName>
        <fullName evidence="1">Uncharacterized protein</fullName>
    </submittedName>
</protein>
<dbReference type="RefSeq" id="WP_015954136.1">
    <property type="nucleotide sequence ID" value="NC_011729.1"/>
</dbReference>
<dbReference type="STRING" id="65393.PCC7424_2103"/>
<reference evidence="2" key="1">
    <citation type="journal article" date="2011" name="MBio">
        <title>Novel metabolic attributes of the genus Cyanothece, comprising a group of unicellular nitrogen-fixing Cyanobacteria.</title>
        <authorList>
            <person name="Bandyopadhyay A."/>
            <person name="Elvitigala T."/>
            <person name="Welsh E."/>
            <person name="Stockel J."/>
            <person name="Liberton M."/>
            <person name="Min H."/>
            <person name="Sherman L.A."/>
            <person name="Pakrasi H.B."/>
        </authorList>
    </citation>
    <scope>NUCLEOTIDE SEQUENCE [LARGE SCALE GENOMIC DNA]</scope>
    <source>
        <strain evidence="2">PCC 7424</strain>
    </source>
</reference>
<accession>B7KG59</accession>